<dbReference type="GeneID" id="81425884"/>
<dbReference type="RefSeq" id="XP_056545450.1">
    <property type="nucleotide sequence ID" value="XM_056686708.1"/>
</dbReference>
<feature type="compositionally biased region" description="Low complexity" evidence="1">
    <location>
        <begin position="51"/>
        <end position="89"/>
    </location>
</feature>
<dbReference type="Proteomes" id="UP001149163">
    <property type="component" value="Unassembled WGS sequence"/>
</dbReference>
<sequence length="118" mass="11738">MQFTTILIAACLALLGGTVTVTVTATAQSQPGMNLPTQTPSLSVPAFHSDMSMPSPARPSMARPSMASGSSSSGGSSGPSSSPAASSSGFRTATVPSTPSSGSENSNILGNLRRPPQK</sequence>
<feature type="compositionally biased region" description="Polar residues" evidence="1">
    <location>
        <begin position="90"/>
        <end position="109"/>
    </location>
</feature>
<evidence type="ECO:0000256" key="1">
    <source>
        <dbReference type="SAM" id="MobiDB-lite"/>
    </source>
</evidence>
<feature type="signal peptide" evidence="2">
    <location>
        <begin position="1"/>
        <end position="20"/>
    </location>
</feature>
<comment type="caution">
    <text evidence="3">The sequence shown here is derived from an EMBL/GenBank/DDBJ whole genome shotgun (WGS) entry which is preliminary data.</text>
</comment>
<dbReference type="AlphaFoldDB" id="A0A9W9I6L1"/>
<evidence type="ECO:0000313" key="4">
    <source>
        <dbReference type="Proteomes" id="UP001149163"/>
    </source>
</evidence>
<feature type="compositionally biased region" description="Polar residues" evidence="1">
    <location>
        <begin position="28"/>
        <end position="42"/>
    </location>
</feature>
<keyword evidence="2" id="KW-0732">Signal</keyword>
<reference evidence="3" key="2">
    <citation type="journal article" date="2023" name="IMA Fungus">
        <title>Comparative genomic study of the Penicillium genus elucidates a diverse pangenome and 15 lateral gene transfer events.</title>
        <authorList>
            <person name="Petersen C."/>
            <person name="Sorensen T."/>
            <person name="Nielsen M.R."/>
            <person name="Sondergaard T.E."/>
            <person name="Sorensen J.L."/>
            <person name="Fitzpatrick D.A."/>
            <person name="Frisvad J.C."/>
            <person name="Nielsen K.L."/>
        </authorList>
    </citation>
    <scope>NUCLEOTIDE SEQUENCE</scope>
    <source>
        <strain evidence="3">IBT 26290</strain>
    </source>
</reference>
<feature type="chain" id="PRO_5040981674" evidence="2">
    <location>
        <begin position="21"/>
        <end position="118"/>
    </location>
</feature>
<dbReference type="EMBL" id="JAPQKN010000002">
    <property type="protein sequence ID" value="KAJ5168989.1"/>
    <property type="molecule type" value="Genomic_DNA"/>
</dbReference>
<organism evidence="3 4">
    <name type="scientific">Penicillium canariense</name>
    <dbReference type="NCBI Taxonomy" id="189055"/>
    <lineage>
        <taxon>Eukaryota</taxon>
        <taxon>Fungi</taxon>
        <taxon>Dikarya</taxon>
        <taxon>Ascomycota</taxon>
        <taxon>Pezizomycotina</taxon>
        <taxon>Eurotiomycetes</taxon>
        <taxon>Eurotiomycetidae</taxon>
        <taxon>Eurotiales</taxon>
        <taxon>Aspergillaceae</taxon>
        <taxon>Penicillium</taxon>
    </lineage>
</organism>
<accession>A0A9W9I6L1</accession>
<evidence type="ECO:0000313" key="3">
    <source>
        <dbReference type="EMBL" id="KAJ5168989.1"/>
    </source>
</evidence>
<evidence type="ECO:0000256" key="2">
    <source>
        <dbReference type="SAM" id="SignalP"/>
    </source>
</evidence>
<gene>
    <name evidence="3" type="ORF">N7482_004583</name>
</gene>
<name>A0A9W9I6L1_9EURO</name>
<reference evidence="3" key="1">
    <citation type="submission" date="2022-11" db="EMBL/GenBank/DDBJ databases">
        <authorList>
            <person name="Petersen C."/>
        </authorList>
    </citation>
    <scope>NUCLEOTIDE SEQUENCE</scope>
    <source>
        <strain evidence="3">IBT 26290</strain>
    </source>
</reference>
<protein>
    <submittedName>
        <fullName evidence="3">Uncharacterized protein</fullName>
    </submittedName>
</protein>
<proteinExistence type="predicted"/>
<keyword evidence="4" id="KW-1185">Reference proteome</keyword>
<feature type="region of interest" description="Disordered" evidence="1">
    <location>
        <begin position="27"/>
        <end position="118"/>
    </location>
</feature>